<comment type="caution">
    <text evidence="2">The sequence shown here is derived from an EMBL/GenBank/DDBJ whole genome shotgun (WGS) entry which is preliminary data.</text>
</comment>
<dbReference type="RefSeq" id="WP_268039372.1">
    <property type="nucleotide sequence ID" value="NZ_JAPQER010000001.1"/>
</dbReference>
<keyword evidence="1" id="KW-1133">Transmembrane helix</keyword>
<keyword evidence="3" id="KW-1185">Reference proteome</keyword>
<feature type="transmembrane region" description="Helical" evidence="1">
    <location>
        <begin position="39"/>
        <end position="56"/>
    </location>
</feature>
<proteinExistence type="predicted"/>
<keyword evidence="1" id="KW-0812">Transmembrane</keyword>
<gene>
    <name evidence="2" type="ORF">OW763_01920</name>
</gene>
<feature type="transmembrane region" description="Helical" evidence="1">
    <location>
        <begin position="94"/>
        <end position="112"/>
    </location>
</feature>
<organism evidence="2 3">
    <name type="scientific">Clostridium aestuarii</name>
    <dbReference type="NCBI Taxonomy" id="338193"/>
    <lineage>
        <taxon>Bacteria</taxon>
        <taxon>Bacillati</taxon>
        <taxon>Bacillota</taxon>
        <taxon>Clostridia</taxon>
        <taxon>Eubacteriales</taxon>
        <taxon>Clostridiaceae</taxon>
        <taxon>Clostridium</taxon>
    </lineage>
</organism>
<accession>A0ABT4CVU9</accession>
<feature type="transmembrane region" description="Helical" evidence="1">
    <location>
        <begin position="12"/>
        <end position="27"/>
    </location>
</feature>
<protein>
    <submittedName>
        <fullName evidence="2">Uncharacterized protein</fullName>
    </submittedName>
</protein>
<sequence length="241" mass="28393">MKNKNFFKSKDIYILFIICFGAILLWVHDNEKLKKDWLIVAVMIIMAIIVLTFIKCTIKKNTLNFNTILLILPFILFICIYMINIFSIKRIHHIYWIIPSFIVSEAILVINYKKQKTLCFNKALWLVIPYILVSIVIFTATDQSDIKSLIFKQNVKNHLIYQNGYKKSDILNIDIIRGRRNYEDFVEVRFIDEPNVFYTYILEENKIFQVAVNVDDGDAECGHIENDNIRIYENNGGNGYE</sequence>
<feature type="transmembrane region" description="Helical" evidence="1">
    <location>
        <begin position="124"/>
        <end position="141"/>
    </location>
</feature>
<dbReference type="Proteomes" id="UP001078443">
    <property type="component" value="Unassembled WGS sequence"/>
</dbReference>
<evidence type="ECO:0000256" key="1">
    <source>
        <dbReference type="SAM" id="Phobius"/>
    </source>
</evidence>
<name>A0ABT4CVU9_9CLOT</name>
<evidence type="ECO:0000313" key="2">
    <source>
        <dbReference type="EMBL" id="MCY6483111.1"/>
    </source>
</evidence>
<keyword evidence="1" id="KW-0472">Membrane</keyword>
<feature type="transmembrane region" description="Helical" evidence="1">
    <location>
        <begin position="68"/>
        <end position="88"/>
    </location>
</feature>
<evidence type="ECO:0000313" key="3">
    <source>
        <dbReference type="Proteomes" id="UP001078443"/>
    </source>
</evidence>
<reference evidence="2" key="1">
    <citation type="submission" date="2022-12" db="EMBL/GenBank/DDBJ databases">
        <authorList>
            <person name="Wang J."/>
        </authorList>
    </citation>
    <scope>NUCLEOTIDE SEQUENCE</scope>
    <source>
        <strain evidence="2">HY-45-18</strain>
    </source>
</reference>
<dbReference type="EMBL" id="JAPQER010000001">
    <property type="protein sequence ID" value="MCY6483111.1"/>
    <property type="molecule type" value="Genomic_DNA"/>
</dbReference>